<evidence type="ECO:0000313" key="1">
    <source>
        <dbReference type="EMBL" id="KRW98207.1"/>
    </source>
</evidence>
<organism evidence="1 2">
    <name type="scientific">Pseudocohnilembus persalinus</name>
    <name type="common">Ciliate</name>
    <dbReference type="NCBI Taxonomy" id="266149"/>
    <lineage>
        <taxon>Eukaryota</taxon>
        <taxon>Sar</taxon>
        <taxon>Alveolata</taxon>
        <taxon>Ciliophora</taxon>
        <taxon>Intramacronucleata</taxon>
        <taxon>Oligohymenophorea</taxon>
        <taxon>Scuticociliatia</taxon>
        <taxon>Philasterida</taxon>
        <taxon>Pseudocohnilembidae</taxon>
        <taxon>Pseudocohnilembus</taxon>
    </lineage>
</organism>
<dbReference type="InParanoid" id="A0A0V0Q7R2"/>
<dbReference type="EMBL" id="LDAU01000262">
    <property type="protein sequence ID" value="KRW98207.1"/>
    <property type="molecule type" value="Genomic_DNA"/>
</dbReference>
<protein>
    <submittedName>
        <fullName evidence="1">Uncharacterized protein</fullName>
    </submittedName>
</protein>
<dbReference type="PANTHER" id="PTHR11319:SF35">
    <property type="entry name" value="OUTER MEMBRANE PROTEIN PMPC-RELATED"/>
    <property type="match status" value="1"/>
</dbReference>
<dbReference type="PANTHER" id="PTHR11319">
    <property type="entry name" value="G PROTEIN-COUPLED RECEPTOR-RELATED"/>
    <property type="match status" value="1"/>
</dbReference>
<evidence type="ECO:0000313" key="2">
    <source>
        <dbReference type="Proteomes" id="UP000054937"/>
    </source>
</evidence>
<keyword evidence="2" id="KW-1185">Reference proteome</keyword>
<dbReference type="OrthoDB" id="19138at2759"/>
<name>A0A0V0Q7R2_PSEPJ</name>
<accession>A0A0V0Q7R2</accession>
<reference evidence="1 2" key="1">
    <citation type="journal article" date="2015" name="Sci. Rep.">
        <title>Genome of the facultative scuticociliatosis pathogen Pseudocohnilembus persalinus provides insight into its virulence through horizontal gene transfer.</title>
        <authorList>
            <person name="Xiong J."/>
            <person name="Wang G."/>
            <person name="Cheng J."/>
            <person name="Tian M."/>
            <person name="Pan X."/>
            <person name="Warren A."/>
            <person name="Jiang C."/>
            <person name="Yuan D."/>
            <person name="Miao W."/>
        </authorList>
    </citation>
    <scope>NUCLEOTIDE SEQUENCE [LARGE SCALE GENOMIC DNA]</scope>
    <source>
        <strain evidence="1">36N120E</strain>
    </source>
</reference>
<comment type="caution">
    <text evidence="1">The sequence shown here is derived from an EMBL/GenBank/DDBJ whole genome shotgun (WGS) entry which is preliminary data.</text>
</comment>
<dbReference type="Proteomes" id="UP000054937">
    <property type="component" value="Unassembled WGS sequence"/>
</dbReference>
<dbReference type="AlphaFoldDB" id="A0A0V0Q7R2"/>
<proteinExistence type="predicted"/>
<gene>
    <name evidence="1" type="ORF">PPERSA_00090</name>
</gene>
<sequence>MYEKRIQDSSNQFTLCDSGYFIKNLKSTTCENCINNAICRGGYIPLYPDKEYWRPSKDDLNLYYCEKNLEACIGNDTCKIGHTGPLCESCDILNGYGPSGKSCQKKSSNNFKYQFSLYTFQRYR</sequence>